<dbReference type="Pfam" id="PF00329">
    <property type="entry name" value="Complex1_30kDa"/>
    <property type="match status" value="1"/>
</dbReference>
<reference evidence="8" key="2">
    <citation type="submission" date="2020-09" db="EMBL/GenBank/DDBJ databases">
        <authorList>
            <person name="Sun Q."/>
            <person name="Zhou Y."/>
        </authorList>
    </citation>
    <scope>NUCLEOTIDE SEQUENCE</scope>
    <source>
        <strain evidence="8">CGMCC 1.12987</strain>
    </source>
</reference>
<feature type="compositionally biased region" description="Basic and acidic residues" evidence="6">
    <location>
        <begin position="18"/>
        <end position="29"/>
    </location>
</feature>
<dbReference type="Gene3D" id="3.30.460.80">
    <property type="entry name" value="NADH:ubiquinone oxidoreductase, 30kDa subunit"/>
    <property type="match status" value="1"/>
</dbReference>
<keyword evidence="3" id="KW-1003">Cell membrane</keyword>
<dbReference type="GO" id="GO:0050136">
    <property type="term" value="F:NADH dehydrogenase (quinone) (non-electrogenic) activity"/>
    <property type="evidence" value="ECO:0007669"/>
    <property type="project" value="UniProtKB-UniRule"/>
</dbReference>
<keyword evidence="3" id="KW-0472">Membrane</keyword>
<keyword evidence="2 3" id="KW-0813">Transport</keyword>
<dbReference type="RefSeq" id="WP_188528971.1">
    <property type="nucleotide sequence ID" value="NZ_BMGR01000002.1"/>
</dbReference>
<evidence type="ECO:0000256" key="4">
    <source>
        <dbReference type="RuleBase" id="RU003456"/>
    </source>
</evidence>
<protein>
    <recommendedName>
        <fullName evidence="3">NADH-quinone oxidoreductase subunit C</fullName>
        <ecNumber evidence="3">7.1.1.-</ecNumber>
    </recommendedName>
    <alternativeName>
        <fullName evidence="3">NADH dehydrogenase I subunit C</fullName>
    </alternativeName>
    <alternativeName>
        <fullName evidence="3">NDH-1 subunit C</fullName>
    </alternativeName>
</protein>
<dbReference type="GO" id="GO:0048038">
    <property type="term" value="F:quinone binding"/>
    <property type="evidence" value="ECO:0007669"/>
    <property type="project" value="UniProtKB-KW"/>
</dbReference>
<feature type="compositionally biased region" description="Basic and acidic residues" evidence="6">
    <location>
        <begin position="73"/>
        <end position="91"/>
    </location>
</feature>
<dbReference type="PANTHER" id="PTHR10884">
    <property type="entry name" value="NADH DEHYDROGENASE UBIQUINONE IRON-SULFUR PROTEIN 3"/>
    <property type="match status" value="1"/>
</dbReference>
<dbReference type="EMBL" id="BMGR01000002">
    <property type="protein sequence ID" value="GGF91818.1"/>
    <property type="molecule type" value="Genomic_DNA"/>
</dbReference>
<evidence type="ECO:0000256" key="5">
    <source>
        <dbReference type="RuleBase" id="RU003582"/>
    </source>
</evidence>
<dbReference type="PANTHER" id="PTHR10884:SF14">
    <property type="entry name" value="NADH DEHYDROGENASE [UBIQUINONE] IRON-SULFUR PROTEIN 3, MITOCHONDRIAL"/>
    <property type="match status" value="1"/>
</dbReference>
<feature type="compositionally biased region" description="Basic and acidic residues" evidence="6">
    <location>
        <begin position="1"/>
        <end position="10"/>
    </location>
</feature>
<dbReference type="Proteomes" id="UP000644756">
    <property type="component" value="Unassembled WGS sequence"/>
</dbReference>
<accession>A0A917CKL4</accession>
<dbReference type="SUPFAM" id="SSF143243">
    <property type="entry name" value="Nqo5-like"/>
    <property type="match status" value="1"/>
</dbReference>
<organism evidence="8 9">
    <name type="scientific">Paenibacillus abyssi</name>
    <dbReference type="NCBI Taxonomy" id="1340531"/>
    <lineage>
        <taxon>Bacteria</taxon>
        <taxon>Bacillati</taxon>
        <taxon>Bacillota</taxon>
        <taxon>Bacilli</taxon>
        <taxon>Bacillales</taxon>
        <taxon>Paenibacillaceae</taxon>
        <taxon>Paenibacillus</taxon>
    </lineage>
</organism>
<keyword evidence="9" id="KW-1185">Reference proteome</keyword>
<dbReference type="InterPro" id="IPR037232">
    <property type="entry name" value="NADH_quin_OxRdtase_su_C/D-like"/>
</dbReference>
<evidence type="ECO:0000259" key="7">
    <source>
        <dbReference type="Pfam" id="PF00329"/>
    </source>
</evidence>
<evidence type="ECO:0000256" key="6">
    <source>
        <dbReference type="SAM" id="MobiDB-lite"/>
    </source>
</evidence>
<dbReference type="AlphaFoldDB" id="A0A917CKL4"/>
<comment type="function">
    <text evidence="3">NDH-1 shuttles electrons from NADH, via FMN and iron-sulfur (Fe-S) centers, to quinones in the respiratory chain. The immediate electron acceptor for the enzyme in this species is believed to be a menaquinone. Couples the redox reaction to proton translocation (for every two electrons transferred, four hydrogen ions are translocated across the cytoplasmic membrane), and thus conserves the redox energy in a proton gradient.</text>
</comment>
<dbReference type="GO" id="GO:0005886">
    <property type="term" value="C:plasma membrane"/>
    <property type="evidence" value="ECO:0007669"/>
    <property type="project" value="UniProtKB-SubCell"/>
</dbReference>
<evidence type="ECO:0000256" key="1">
    <source>
        <dbReference type="ARBA" id="ARBA00007569"/>
    </source>
</evidence>
<dbReference type="EC" id="7.1.1.-" evidence="3"/>
<keyword evidence="3 4" id="KW-1278">Translocase</keyword>
<evidence type="ECO:0000256" key="2">
    <source>
        <dbReference type="ARBA" id="ARBA00022448"/>
    </source>
</evidence>
<evidence type="ECO:0000313" key="9">
    <source>
        <dbReference type="Proteomes" id="UP000644756"/>
    </source>
</evidence>
<feature type="domain" description="NADH:ubiquinone oxidoreductase 30kDa subunit" evidence="7">
    <location>
        <begin position="149"/>
        <end position="263"/>
    </location>
</feature>
<dbReference type="InterPro" id="IPR001268">
    <property type="entry name" value="NADH_UbQ_OxRdtase_30kDa_su"/>
</dbReference>
<evidence type="ECO:0000256" key="3">
    <source>
        <dbReference type="HAMAP-Rule" id="MF_01357"/>
    </source>
</evidence>
<dbReference type="PROSITE" id="PS00542">
    <property type="entry name" value="COMPLEX1_30K"/>
    <property type="match status" value="1"/>
</dbReference>
<dbReference type="InterPro" id="IPR020396">
    <property type="entry name" value="NADH_UbQ_OxRdtase_CS"/>
</dbReference>
<dbReference type="NCBIfam" id="TIGR01961">
    <property type="entry name" value="NuoC_fam"/>
    <property type="match status" value="1"/>
</dbReference>
<dbReference type="InterPro" id="IPR010218">
    <property type="entry name" value="NADH_DH_suC"/>
</dbReference>
<reference evidence="8" key="1">
    <citation type="journal article" date="2014" name="Int. J. Syst. Evol. Microbiol.">
        <title>Complete genome sequence of Corynebacterium casei LMG S-19264T (=DSM 44701T), isolated from a smear-ripened cheese.</title>
        <authorList>
            <consortium name="US DOE Joint Genome Institute (JGI-PGF)"/>
            <person name="Walter F."/>
            <person name="Albersmeier A."/>
            <person name="Kalinowski J."/>
            <person name="Ruckert C."/>
        </authorList>
    </citation>
    <scope>NUCLEOTIDE SEQUENCE</scope>
    <source>
        <strain evidence="8">CGMCC 1.12987</strain>
    </source>
</reference>
<feature type="region of interest" description="Disordered" evidence="6">
    <location>
        <begin position="1"/>
        <end position="117"/>
    </location>
</feature>
<dbReference type="GO" id="GO:0008137">
    <property type="term" value="F:NADH dehydrogenase (ubiquinone) activity"/>
    <property type="evidence" value="ECO:0007669"/>
    <property type="project" value="InterPro"/>
</dbReference>
<gene>
    <name evidence="3" type="primary">nuoC</name>
    <name evidence="8" type="ORF">GCM10010916_06460</name>
</gene>
<name>A0A917CKL4_9BACL</name>
<proteinExistence type="inferred from homology"/>
<comment type="similarity">
    <text evidence="1 3 4">Belongs to the complex I 30 kDa subunit family.</text>
</comment>
<keyword evidence="3 5" id="KW-0874">Quinone</keyword>
<comment type="catalytic activity">
    <reaction evidence="3 5">
        <text>a quinone + NADH + 5 H(+)(in) = a quinol + NAD(+) + 4 H(+)(out)</text>
        <dbReference type="Rhea" id="RHEA:57888"/>
        <dbReference type="ChEBI" id="CHEBI:15378"/>
        <dbReference type="ChEBI" id="CHEBI:24646"/>
        <dbReference type="ChEBI" id="CHEBI:57540"/>
        <dbReference type="ChEBI" id="CHEBI:57945"/>
        <dbReference type="ChEBI" id="CHEBI:132124"/>
    </reaction>
</comment>
<sequence length="269" mass="29382">MSEDNKDKEQPQSQQPEGEIKEAGDKEAAAPEQAVDPEREAKLKAAAEARAARAAAKAAAESGEAAGTGEAKSAADPEKEAKLKAAAEARAARAAAKAAAEETPEEPKAPSPNQPRLDRAAALVRSELGETSVADAYINELNGDVPTLVIEPKQIRAAAELFKQHESLRCNYLRNVSGVDYETYMEVVYHLISLDTKEDYVLKVKADRETPSVDSVTPVWATANWNEREIYDLLGIDFPGHPDLRRIMMPDDWVGHPLRKDYEPLDPEV</sequence>
<comment type="subcellular location">
    <subcellularLocation>
        <location evidence="3">Cell membrane</location>
        <topology evidence="3">Peripheral membrane protein</topology>
        <orientation evidence="3">Cytoplasmic side</orientation>
    </subcellularLocation>
</comment>
<comment type="caution">
    <text evidence="8">The sequence shown here is derived from an EMBL/GenBank/DDBJ whole genome shotgun (WGS) entry which is preliminary data.</text>
</comment>
<comment type="subunit">
    <text evidence="3">NDH-1 is composed of 14 different subunits. Subunits NuoB, C, D, E, F, and G constitute the peripheral sector of the complex.</text>
</comment>
<feature type="compositionally biased region" description="Low complexity" evidence="6">
    <location>
        <begin position="52"/>
        <end position="72"/>
    </location>
</feature>
<dbReference type="HAMAP" id="MF_01357">
    <property type="entry name" value="NDH1_NuoC"/>
    <property type="match status" value="1"/>
</dbReference>
<keyword evidence="3 4" id="KW-0520">NAD</keyword>
<feature type="compositionally biased region" description="Basic and acidic residues" evidence="6">
    <location>
        <begin position="36"/>
        <end position="51"/>
    </location>
</feature>
<evidence type="ECO:0000313" key="8">
    <source>
        <dbReference type="EMBL" id="GGF91818.1"/>
    </source>
</evidence>